<dbReference type="UniPathway" id="UPA00143"/>
<dbReference type="AlphaFoldDB" id="A0A6C0JL10"/>
<organism evidence="2">
    <name type="scientific">viral metagenome</name>
    <dbReference type="NCBI Taxonomy" id="1070528"/>
    <lineage>
        <taxon>unclassified sequences</taxon>
        <taxon>metagenomes</taxon>
        <taxon>organismal metagenomes</taxon>
    </lineage>
</organism>
<reference evidence="2" key="1">
    <citation type="journal article" date="2020" name="Nature">
        <title>Giant virus diversity and host interactions through global metagenomics.</title>
        <authorList>
            <person name="Schulz F."/>
            <person name="Roux S."/>
            <person name="Paez-Espino D."/>
            <person name="Jungbluth S."/>
            <person name="Walsh D.A."/>
            <person name="Denef V.J."/>
            <person name="McMahon K.D."/>
            <person name="Konstantinidis K.T."/>
            <person name="Eloe-Fadrosh E.A."/>
            <person name="Kyrpides N.C."/>
            <person name="Woyke T."/>
        </authorList>
    </citation>
    <scope>NUCLEOTIDE SEQUENCE</scope>
    <source>
        <strain evidence="2">GVMAG-M-3300027747-57</strain>
    </source>
</reference>
<dbReference type="InterPro" id="IPR013083">
    <property type="entry name" value="Znf_RING/FYVE/PHD"/>
</dbReference>
<evidence type="ECO:0000259" key="1">
    <source>
        <dbReference type="PROSITE" id="PS50089"/>
    </source>
</evidence>
<dbReference type="InterPro" id="IPR001841">
    <property type="entry name" value="Znf_RING"/>
</dbReference>
<dbReference type="Gene3D" id="3.30.40.10">
    <property type="entry name" value="Zinc/RING finger domain, C3HC4 (zinc finger)"/>
    <property type="match status" value="1"/>
</dbReference>
<dbReference type="PANTHER" id="PTHR45676">
    <property type="entry name" value="RING-H2 FINGER PROTEIN ATL51-RELATED"/>
    <property type="match status" value="1"/>
</dbReference>
<sequence length="277" mass="32384">MDNGTNRLLDELQRLFQNLNGSRNNRNNLHSTGRGNSDTAEVLLLLTNIINSYNDNIRDYQNNTRLILRILYSLIQNNSTSNRESSRLYTFRSSRSNTLNSYDLENLINYAIYPTNPIRLNNIFQGNELQRPSSQQIDNATIIFDFSLADDNIHTNCPITLDEFQEGEQLCRIRHCGHTFRNSAIQNWFQRNTHCPVCRYDIRDYLMNSQGEREREQSNTQIPRESPNLLYNTLRDNLTNIVSEYLNSNSINTDLSGNLIYTFEFPIFSDLSYNLQR</sequence>
<dbReference type="PROSITE" id="PS50089">
    <property type="entry name" value="ZF_RING_2"/>
    <property type="match status" value="1"/>
</dbReference>
<dbReference type="Pfam" id="PF13639">
    <property type="entry name" value="zf-RING_2"/>
    <property type="match status" value="1"/>
</dbReference>
<dbReference type="SUPFAM" id="SSF57850">
    <property type="entry name" value="RING/U-box"/>
    <property type="match status" value="1"/>
</dbReference>
<evidence type="ECO:0000313" key="2">
    <source>
        <dbReference type="EMBL" id="QHU06289.1"/>
    </source>
</evidence>
<dbReference type="PANTHER" id="PTHR45676:SF126">
    <property type="entry name" value="E3 UBIQUITIN-PROTEIN LIGASE RING1"/>
    <property type="match status" value="1"/>
</dbReference>
<accession>A0A6C0JL10</accession>
<dbReference type="EMBL" id="MN740431">
    <property type="protein sequence ID" value="QHU06289.1"/>
    <property type="molecule type" value="Genomic_DNA"/>
</dbReference>
<protein>
    <recommendedName>
        <fullName evidence="1">RING-type domain-containing protein</fullName>
    </recommendedName>
</protein>
<dbReference type="GO" id="GO:0016567">
    <property type="term" value="P:protein ubiquitination"/>
    <property type="evidence" value="ECO:0007669"/>
    <property type="project" value="UniProtKB-UniPathway"/>
</dbReference>
<feature type="domain" description="RING-type" evidence="1">
    <location>
        <begin position="157"/>
        <end position="199"/>
    </location>
</feature>
<proteinExistence type="predicted"/>
<name>A0A6C0JL10_9ZZZZ</name>